<dbReference type="PROSITE" id="PS50240">
    <property type="entry name" value="TRYPSIN_DOM"/>
    <property type="match status" value="1"/>
</dbReference>
<dbReference type="InterPro" id="IPR001314">
    <property type="entry name" value="Peptidase_S1A"/>
</dbReference>
<accession>A0A674IQ83</accession>
<dbReference type="GeneTree" id="ENSGT00940000162457"/>
<protein>
    <submittedName>
        <fullName evidence="8">Serine protease 57</fullName>
    </submittedName>
</protein>
<dbReference type="InterPro" id="IPR043504">
    <property type="entry name" value="Peptidase_S1_PA_chymotrypsin"/>
</dbReference>
<evidence type="ECO:0000256" key="4">
    <source>
        <dbReference type="ARBA" id="ARBA00022825"/>
    </source>
</evidence>
<dbReference type="PRINTS" id="PR00722">
    <property type="entry name" value="CHYMOTRYPSIN"/>
</dbReference>
<dbReference type="PROSITE" id="PS00135">
    <property type="entry name" value="TRYPSIN_SER"/>
    <property type="match status" value="1"/>
</dbReference>
<dbReference type="InParanoid" id="A0A674IQ83"/>
<keyword evidence="1 6" id="KW-0645">Protease</keyword>
<keyword evidence="9" id="KW-1185">Reference proteome</keyword>
<evidence type="ECO:0000256" key="2">
    <source>
        <dbReference type="ARBA" id="ARBA00022729"/>
    </source>
</evidence>
<dbReference type="PANTHER" id="PTHR24271">
    <property type="entry name" value="KALLIKREIN-RELATED"/>
    <property type="match status" value="1"/>
</dbReference>
<dbReference type="GO" id="GO:0006508">
    <property type="term" value="P:proteolysis"/>
    <property type="evidence" value="ECO:0007669"/>
    <property type="project" value="UniProtKB-KW"/>
</dbReference>
<dbReference type="AlphaFoldDB" id="A0A674IQ83"/>
<keyword evidence="3 6" id="KW-0378">Hydrolase</keyword>
<dbReference type="GO" id="GO:0004252">
    <property type="term" value="F:serine-type endopeptidase activity"/>
    <property type="evidence" value="ECO:0007669"/>
    <property type="project" value="InterPro"/>
</dbReference>
<dbReference type="InterPro" id="IPR001254">
    <property type="entry name" value="Trypsin_dom"/>
</dbReference>
<evidence type="ECO:0000256" key="5">
    <source>
        <dbReference type="ARBA" id="ARBA00023157"/>
    </source>
</evidence>
<dbReference type="PANTHER" id="PTHR24271:SF55">
    <property type="entry name" value="SERINE PROTEASE 57"/>
    <property type="match status" value="1"/>
</dbReference>
<evidence type="ECO:0000313" key="8">
    <source>
        <dbReference type="Ensembl" id="ENSTMTP00000011631.1"/>
    </source>
</evidence>
<organism evidence="8 9">
    <name type="scientific">Terrapene triunguis</name>
    <name type="common">Three-toed box turtle</name>
    <dbReference type="NCBI Taxonomy" id="2587831"/>
    <lineage>
        <taxon>Eukaryota</taxon>
        <taxon>Metazoa</taxon>
        <taxon>Chordata</taxon>
        <taxon>Craniata</taxon>
        <taxon>Vertebrata</taxon>
        <taxon>Euteleostomi</taxon>
        <taxon>Archelosauria</taxon>
        <taxon>Testudinata</taxon>
        <taxon>Testudines</taxon>
        <taxon>Cryptodira</taxon>
        <taxon>Durocryptodira</taxon>
        <taxon>Testudinoidea</taxon>
        <taxon>Emydidae</taxon>
        <taxon>Terrapene</taxon>
    </lineage>
</organism>
<dbReference type="CDD" id="cd00190">
    <property type="entry name" value="Tryp_SPc"/>
    <property type="match status" value="1"/>
</dbReference>
<feature type="domain" description="Peptidase S1" evidence="7">
    <location>
        <begin position="32"/>
        <end position="260"/>
    </location>
</feature>
<evidence type="ECO:0000256" key="1">
    <source>
        <dbReference type="ARBA" id="ARBA00022670"/>
    </source>
</evidence>
<reference evidence="8" key="2">
    <citation type="submission" date="2025-09" db="UniProtKB">
        <authorList>
            <consortium name="Ensembl"/>
        </authorList>
    </citation>
    <scope>IDENTIFICATION</scope>
</reference>
<dbReference type="SUPFAM" id="SSF50494">
    <property type="entry name" value="Trypsin-like serine proteases"/>
    <property type="match status" value="1"/>
</dbReference>
<gene>
    <name evidence="8" type="primary">PRSS57</name>
</gene>
<name>A0A674IQ83_9SAUR</name>
<evidence type="ECO:0000256" key="6">
    <source>
        <dbReference type="RuleBase" id="RU363034"/>
    </source>
</evidence>
<dbReference type="InterPro" id="IPR009003">
    <property type="entry name" value="Peptidase_S1_PA"/>
</dbReference>
<evidence type="ECO:0000259" key="7">
    <source>
        <dbReference type="PROSITE" id="PS50240"/>
    </source>
</evidence>
<reference evidence="8" key="1">
    <citation type="submission" date="2025-08" db="UniProtKB">
        <authorList>
            <consortium name="Ensembl"/>
        </authorList>
    </citation>
    <scope>IDENTIFICATION</scope>
</reference>
<dbReference type="Gene3D" id="2.40.10.10">
    <property type="entry name" value="Trypsin-like serine proteases"/>
    <property type="match status" value="2"/>
</dbReference>
<sequence>MPLWGSRGWWGGPMRRGCLTVWFGTGALGSWIIGGKEVKPHSRPYIASIQLDGRHVCGGFLVWRKWVMTAAHCVIPRHSPAVRVVLGAHSLKHQEASQQIFSIRESVMHPHFNARTVHNDIRMLELNKSATFNQFVKRISLPRPNIDLPPGVVCRVLGWGDTSNFGTIPTELRETKTTIVDRKICNALWVGHVNKDMLCAASLNSTLQGVCSGDSGGPLICGGRVHGIVSFSGQRCGNRRYPDIYTRISKYISWVHDVLKRSSPKPHMLLDVIQQPRRVRLEPATFGSKHTGLYGLS</sequence>
<keyword evidence="4 6" id="KW-0720">Serine protease</keyword>
<evidence type="ECO:0000313" key="9">
    <source>
        <dbReference type="Proteomes" id="UP000472274"/>
    </source>
</evidence>
<dbReference type="Ensembl" id="ENSTMTT00000012017.1">
    <property type="protein sequence ID" value="ENSTMTP00000011631.1"/>
    <property type="gene ID" value="ENSTMTG00000008393.1"/>
</dbReference>
<dbReference type="PROSITE" id="PS00134">
    <property type="entry name" value="TRYPSIN_HIS"/>
    <property type="match status" value="1"/>
</dbReference>
<dbReference type="SMART" id="SM00020">
    <property type="entry name" value="Tryp_SPc"/>
    <property type="match status" value="1"/>
</dbReference>
<dbReference type="InterPro" id="IPR033116">
    <property type="entry name" value="TRYPSIN_SER"/>
</dbReference>
<dbReference type="Proteomes" id="UP000472274">
    <property type="component" value="Unplaced"/>
</dbReference>
<keyword evidence="2" id="KW-0732">Signal</keyword>
<keyword evidence="5" id="KW-1015">Disulfide bond</keyword>
<dbReference type="Pfam" id="PF00089">
    <property type="entry name" value="Trypsin"/>
    <property type="match status" value="1"/>
</dbReference>
<dbReference type="FunFam" id="2.40.10.10:FF:000120">
    <property type="entry name" value="Putative serine protease"/>
    <property type="match status" value="1"/>
</dbReference>
<dbReference type="InterPro" id="IPR018114">
    <property type="entry name" value="TRYPSIN_HIS"/>
</dbReference>
<proteinExistence type="predicted"/>
<evidence type="ECO:0000256" key="3">
    <source>
        <dbReference type="ARBA" id="ARBA00022801"/>
    </source>
</evidence>